<evidence type="ECO:0000313" key="2">
    <source>
        <dbReference type="Proteomes" id="UP000550714"/>
    </source>
</evidence>
<name>A0A839S853_9PSEU</name>
<gene>
    <name evidence="1" type="ORF">FHS23_004616</name>
</gene>
<protein>
    <submittedName>
        <fullName evidence="1">Uncharacterized protein</fullName>
    </submittedName>
</protein>
<keyword evidence="2" id="KW-1185">Reference proteome</keyword>
<accession>A0A839S853</accession>
<dbReference type="RefSeq" id="WP_183659480.1">
    <property type="nucleotide sequence ID" value="NZ_JACHWU010000011.1"/>
</dbReference>
<evidence type="ECO:0000313" key="1">
    <source>
        <dbReference type="EMBL" id="MBB3053562.1"/>
    </source>
</evidence>
<proteinExistence type="predicted"/>
<sequence length="46" mass="5192">MPYSGGDIDGPCDVWEAAPPELAAQQRELHQRCLDGDIDHTELVRW</sequence>
<organism evidence="1 2">
    <name type="scientific">Prauserella isguenensis</name>
    <dbReference type="NCBI Taxonomy" id="1470180"/>
    <lineage>
        <taxon>Bacteria</taxon>
        <taxon>Bacillati</taxon>
        <taxon>Actinomycetota</taxon>
        <taxon>Actinomycetes</taxon>
        <taxon>Pseudonocardiales</taxon>
        <taxon>Pseudonocardiaceae</taxon>
        <taxon>Prauserella</taxon>
    </lineage>
</organism>
<dbReference type="EMBL" id="JACHWU010000011">
    <property type="protein sequence ID" value="MBB3053562.1"/>
    <property type="molecule type" value="Genomic_DNA"/>
</dbReference>
<reference evidence="1 2" key="1">
    <citation type="submission" date="2020-08" db="EMBL/GenBank/DDBJ databases">
        <title>Genomic Encyclopedia of Type Strains, Phase III (KMG-III): the genomes of soil and plant-associated and newly described type strains.</title>
        <authorList>
            <person name="Whitman W."/>
        </authorList>
    </citation>
    <scope>NUCLEOTIDE SEQUENCE [LARGE SCALE GENOMIC DNA]</scope>
    <source>
        <strain evidence="1 2">CECT 8577</strain>
    </source>
</reference>
<comment type="caution">
    <text evidence="1">The sequence shown here is derived from an EMBL/GenBank/DDBJ whole genome shotgun (WGS) entry which is preliminary data.</text>
</comment>
<dbReference type="AlphaFoldDB" id="A0A839S853"/>
<dbReference type="Proteomes" id="UP000550714">
    <property type="component" value="Unassembled WGS sequence"/>
</dbReference>